<evidence type="ECO:0000313" key="11">
    <source>
        <dbReference type="Proteomes" id="UP000501346"/>
    </source>
</evidence>
<dbReference type="Pfam" id="PF01016">
    <property type="entry name" value="Ribosomal_L27"/>
    <property type="match status" value="1"/>
</dbReference>
<evidence type="ECO:0000256" key="4">
    <source>
        <dbReference type="ARBA" id="ARBA00022980"/>
    </source>
</evidence>
<evidence type="ECO:0000256" key="1">
    <source>
        <dbReference type="ARBA" id="ARBA00004173"/>
    </source>
</evidence>
<sequence>MWNPILLDTSSFSFQKHVSGVFLQVRNATKRAAGSRTSMKDSAGRRLGPKKYEGQDVSTGEIIMRQRGTKFYPGENVGIGKDHSIFALEPGVVRYYLDPFHPKRKFIGVALRRDLKLPSPHFEPTVRRFGRFELTNKRAAYKEENSISRKDYLAKPNILKQLEVRESKRKELQDKLSKVLRDELKLDIKDIELATSYLIRVRASLKNGYPIEDARFNSRYYLKEEERLKARRESWTNEKLSESLSEIDECSDLLNSSTSFNNKLELHKYISEQEKQALKAKLLEDLEKSQHLETKKDKNYIKALFKDACNFLTLSEEVHLRRKYLKSVFPETDSTVETKSGKKSIVSRRFDYTKNKVEVIARSRRAFLSKL</sequence>
<keyword evidence="4 10" id="KW-0689">Ribosomal protein</keyword>
<dbReference type="InterPro" id="IPR001684">
    <property type="entry name" value="Ribosomal_bL27"/>
</dbReference>
<dbReference type="PANTHER" id="PTHR15893">
    <property type="entry name" value="RIBOSOMAL PROTEIN L27"/>
    <property type="match status" value="1"/>
</dbReference>
<keyword evidence="11" id="KW-1185">Reference proteome</keyword>
<dbReference type="PANTHER" id="PTHR15893:SF0">
    <property type="entry name" value="LARGE RIBOSOMAL SUBUNIT PROTEIN BL27M"/>
    <property type="match status" value="1"/>
</dbReference>
<evidence type="ECO:0000256" key="2">
    <source>
        <dbReference type="ARBA" id="ARBA00010797"/>
    </source>
</evidence>
<keyword evidence="3" id="KW-0809">Transit peptide</keyword>
<gene>
    <name evidence="10" type="primary">MRP7_1</name>
    <name evidence="10" type="ORF">GRS66_004529</name>
</gene>
<evidence type="ECO:0000256" key="8">
    <source>
        <dbReference type="ARBA" id="ARBA00035465"/>
    </source>
</evidence>
<name>A0A6C1DZD9_SACPS</name>
<dbReference type="GO" id="GO:0003735">
    <property type="term" value="F:structural constituent of ribosome"/>
    <property type="evidence" value="ECO:0007669"/>
    <property type="project" value="InterPro"/>
</dbReference>
<accession>A0A6C1DZD9</accession>
<evidence type="ECO:0000256" key="7">
    <source>
        <dbReference type="ARBA" id="ARBA00035267"/>
    </source>
</evidence>
<comment type="subcellular location">
    <subcellularLocation>
        <location evidence="1">Mitochondrion</location>
    </subcellularLocation>
</comment>
<evidence type="ECO:0000256" key="5">
    <source>
        <dbReference type="ARBA" id="ARBA00023128"/>
    </source>
</evidence>
<proteinExistence type="inferred from homology"/>
<keyword evidence="6" id="KW-0687">Ribonucleoprotein</keyword>
<dbReference type="NCBIfam" id="TIGR00062">
    <property type="entry name" value="L27"/>
    <property type="match status" value="1"/>
</dbReference>
<reference evidence="10 11" key="1">
    <citation type="journal article" date="2019" name="BMC Genomics">
        <title>Chromosome level assembly and comparative genome analysis confirm lager-brewing yeasts originated from a single hybridization.</title>
        <authorList>
            <person name="Salazar A.N."/>
            <person name="Gorter de Vries A.R."/>
            <person name="van den Broek M."/>
            <person name="Brouwers N."/>
            <person name="de la Torre Cortes P."/>
            <person name="Kuijpers N.G.A."/>
            <person name="Daran J.G."/>
            <person name="Abeel T."/>
        </authorList>
    </citation>
    <scope>NUCLEOTIDE SEQUENCE [LARGE SCALE GENOMIC DNA]</scope>
    <source>
        <strain evidence="10 11">CBS 1483</strain>
    </source>
</reference>
<dbReference type="AlphaFoldDB" id="A0A6C1DZD9"/>
<feature type="domain" description="Large ribosomal subunit protein bL27m C-terminal" evidence="9">
    <location>
        <begin position="135"/>
        <end position="371"/>
    </location>
</feature>
<dbReference type="Pfam" id="PF18471">
    <property type="entry name" value="Ribosomal_L27_C"/>
    <property type="match status" value="1"/>
</dbReference>
<dbReference type="GO" id="GO:0005762">
    <property type="term" value="C:mitochondrial large ribosomal subunit"/>
    <property type="evidence" value="ECO:0007669"/>
    <property type="project" value="TreeGrafter"/>
</dbReference>
<dbReference type="InterPro" id="IPR041244">
    <property type="entry name" value="Ribosomal_bL27m_C"/>
</dbReference>
<evidence type="ECO:0000259" key="9">
    <source>
        <dbReference type="Pfam" id="PF18471"/>
    </source>
</evidence>
<dbReference type="EMBL" id="CP048995">
    <property type="protein sequence ID" value="QID82121.1"/>
    <property type="molecule type" value="Genomic_DNA"/>
</dbReference>
<evidence type="ECO:0000313" key="10">
    <source>
        <dbReference type="EMBL" id="QID82121.1"/>
    </source>
</evidence>
<dbReference type="FunFam" id="2.40.50.100:FF:000042">
    <property type="entry name" value="50S ribosomal protein L27"/>
    <property type="match status" value="1"/>
</dbReference>
<dbReference type="SUPFAM" id="SSF110324">
    <property type="entry name" value="Ribosomal L27 protein-like"/>
    <property type="match status" value="1"/>
</dbReference>
<evidence type="ECO:0000256" key="3">
    <source>
        <dbReference type="ARBA" id="ARBA00022946"/>
    </source>
</evidence>
<dbReference type="OrthoDB" id="1867012at2759"/>
<protein>
    <recommendedName>
        <fullName evidence="7">Large ribosomal subunit protein bL27m</fullName>
    </recommendedName>
    <alternativeName>
        <fullName evidence="8">54S ribosomal protein L2, mitochondrial</fullName>
    </alternativeName>
</protein>
<dbReference type="Proteomes" id="UP000501346">
    <property type="component" value="Chromosome ScXIV"/>
</dbReference>
<dbReference type="InterPro" id="IPR018261">
    <property type="entry name" value="Ribosomal_bL27_CS"/>
</dbReference>
<keyword evidence="5" id="KW-0496">Mitochondrion</keyword>
<evidence type="ECO:0000256" key="6">
    <source>
        <dbReference type="ARBA" id="ARBA00023274"/>
    </source>
</evidence>
<dbReference type="PROSITE" id="PS00831">
    <property type="entry name" value="RIBOSOMAL_L27"/>
    <property type="match status" value="1"/>
</dbReference>
<dbReference type="Gene3D" id="2.40.50.100">
    <property type="match status" value="1"/>
</dbReference>
<comment type="similarity">
    <text evidence="2">Belongs to the bacterial ribosomal protein bL27 family.</text>
</comment>
<organism evidence="10 11">
    <name type="scientific">Saccharomyces pastorianus</name>
    <name type="common">Lager yeast</name>
    <name type="synonym">Saccharomyces cerevisiae x Saccharomyces eubayanus</name>
    <dbReference type="NCBI Taxonomy" id="27292"/>
    <lineage>
        <taxon>Eukaryota</taxon>
        <taxon>Fungi</taxon>
        <taxon>Dikarya</taxon>
        <taxon>Ascomycota</taxon>
        <taxon>Saccharomycotina</taxon>
        <taxon>Saccharomycetes</taxon>
        <taxon>Saccharomycetales</taxon>
        <taxon>Saccharomycetaceae</taxon>
        <taxon>Saccharomyces</taxon>
    </lineage>
</organism>
<dbReference type="GO" id="GO:0006412">
    <property type="term" value="P:translation"/>
    <property type="evidence" value="ECO:0007669"/>
    <property type="project" value="InterPro"/>
</dbReference>
<dbReference type="PRINTS" id="PR00063">
    <property type="entry name" value="RIBOSOMALL27"/>
</dbReference>